<dbReference type="Proteomes" id="UP000324222">
    <property type="component" value="Unassembled WGS sequence"/>
</dbReference>
<comment type="caution">
    <text evidence="1">The sequence shown here is derived from an EMBL/GenBank/DDBJ whole genome shotgun (WGS) entry which is preliminary data.</text>
</comment>
<proteinExistence type="predicted"/>
<accession>A0A5B7JXH7</accession>
<organism evidence="1 2">
    <name type="scientific">Portunus trituberculatus</name>
    <name type="common">Swimming crab</name>
    <name type="synonym">Neptunus trituberculatus</name>
    <dbReference type="NCBI Taxonomy" id="210409"/>
    <lineage>
        <taxon>Eukaryota</taxon>
        <taxon>Metazoa</taxon>
        <taxon>Ecdysozoa</taxon>
        <taxon>Arthropoda</taxon>
        <taxon>Crustacea</taxon>
        <taxon>Multicrustacea</taxon>
        <taxon>Malacostraca</taxon>
        <taxon>Eumalacostraca</taxon>
        <taxon>Eucarida</taxon>
        <taxon>Decapoda</taxon>
        <taxon>Pleocyemata</taxon>
        <taxon>Brachyura</taxon>
        <taxon>Eubrachyura</taxon>
        <taxon>Portunoidea</taxon>
        <taxon>Portunidae</taxon>
        <taxon>Portuninae</taxon>
        <taxon>Portunus</taxon>
    </lineage>
</organism>
<sequence>MRKLGQLFSFPASVGSSSLRGCVERTTVEHLKRNEYEHSFLLLEVKLMHTSDAIKTRGITHTMV</sequence>
<dbReference type="EMBL" id="VSRR010111795">
    <property type="protein sequence ID" value="MPC97867.1"/>
    <property type="molecule type" value="Genomic_DNA"/>
</dbReference>
<gene>
    <name evidence="1" type="ORF">E2C01_093205</name>
</gene>
<protein>
    <submittedName>
        <fullName evidence="1">Uncharacterized protein</fullName>
    </submittedName>
</protein>
<reference evidence="1 2" key="1">
    <citation type="submission" date="2019-05" db="EMBL/GenBank/DDBJ databases">
        <title>Another draft genome of Portunus trituberculatus and its Hox gene families provides insights of decapod evolution.</title>
        <authorList>
            <person name="Jeong J.-H."/>
            <person name="Song I."/>
            <person name="Kim S."/>
            <person name="Choi T."/>
            <person name="Kim D."/>
            <person name="Ryu S."/>
            <person name="Kim W."/>
        </authorList>
    </citation>
    <scope>NUCLEOTIDE SEQUENCE [LARGE SCALE GENOMIC DNA]</scope>
    <source>
        <tissue evidence="1">Muscle</tissue>
    </source>
</reference>
<name>A0A5B7JXH7_PORTR</name>
<evidence type="ECO:0000313" key="1">
    <source>
        <dbReference type="EMBL" id="MPC97867.1"/>
    </source>
</evidence>
<keyword evidence="2" id="KW-1185">Reference proteome</keyword>
<evidence type="ECO:0000313" key="2">
    <source>
        <dbReference type="Proteomes" id="UP000324222"/>
    </source>
</evidence>
<dbReference type="AlphaFoldDB" id="A0A5B7JXH7"/>